<reference evidence="1 2" key="1">
    <citation type="journal article" date="2021" name="Commun. Biol.">
        <title>The genome of Shorea leprosula (Dipterocarpaceae) highlights the ecological relevance of drought in aseasonal tropical rainforests.</title>
        <authorList>
            <person name="Ng K.K.S."/>
            <person name="Kobayashi M.J."/>
            <person name="Fawcett J.A."/>
            <person name="Hatakeyama M."/>
            <person name="Paape T."/>
            <person name="Ng C.H."/>
            <person name="Ang C.C."/>
            <person name="Tnah L.H."/>
            <person name="Lee C.T."/>
            <person name="Nishiyama T."/>
            <person name="Sese J."/>
            <person name="O'Brien M.J."/>
            <person name="Copetti D."/>
            <person name="Mohd Noor M.I."/>
            <person name="Ong R.C."/>
            <person name="Putra M."/>
            <person name="Sireger I.Z."/>
            <person name="Indrioko S."/>
            <person name="Kosugi Y."/>
            <person name="Izuno A."/>
            <person name="Isagi Y."/>
            <person name="Lee S.L."/>
            <person name="Shimizu K.K."/>
        </authorList>
    </citation>
    <scope>NUCLEOTIDE SEQUENCE [LARGE SCALE GENOMIC DNA]</scope>
    <source>
        <strain evidence="1">214</strain>
    </source>
</reference>
<dbReference type="Proteomes" id="UP001054252">
    <property type="component" value="Unassembled WGS sequence"/>
</dbReference>
<gene>
    <name evidence="1" type="ORF">SLEP1_g2684</name>
</gene>
<name>A0AAV5HNX9_9ROSI</name>
<sequence>MCRFWFFPHQVSDLELAVSLLRTRLRSRYCSRKNYLSNSGPMRTMAALVLSRLLTHLICLKAFTRIDYVINHFWLLGAMEELAAVFELEWQQEIAAGGGAEFLA</sequence>
<evidence type="ECO:0000313" key="1">
    <source>
        <dbReference type="EMBL" id="GKU88415.1"/>
    </source>
</evidence>
<keyword evidence="2" id="KW-1185">Reference proteome</keyword>
<comment type="caution">
    <text evidence="1">The sequence shown here is derived from an EMBL/GenBank/DDBJ whole genome shotgun (WGS) entry which is preliminary data.</text>
</comment>
<protein>
    <submittedName>
        <fullName evidence="1">Uncharacterized protein</fullName>
    </submittedName>
</protein>
<dbReference type="EMBL" id="BPVZ01000002">
    <property type="protein sequence ID" value="GKU88415.1"/>
    <property type="molecule type" value="Genomic_DNA"/>
</dbReference>
<organism evidence="1 2">
    <name type="scientific">Rubroshorea leprosula</name>
    <dbReference type="NCBI Taxonomy" id="152421"/>
    <lineage>
        <taxon>Eukaryota</taxon>
        <taxon>Viridiplantae</taxon>
        <taxon>Streptophyta</taxon>
        <taxon>Embryophyta</taxon>
        <taxon>Tracheophyta</taxon>
        <taxon>Spermatophyta</taxon>
        <taxon>Magnoliopsida</taxon>
        <taxon>eudicotyledons</taxon>
        <taxon>Gunneridae</taxon>
        <taxon>Pentapetalae</taxon>
        <taxon>rosids</taxon>
        <taxon>malvids</taxon>
        <taxon>Malvales</taxon>
        <taxon>Dipterocarpaceae</taxon>
        <taxon>Rubroshorea</taxon>
    </lineage>
</organism>
<accession>A0AAV5HNX9</accession>
<dbReference type="AlphaFoldDB" id="A0AAV5HNX9"/>
<evidence type="ECO:0000313" key="2">
    <source>
        <dbReference type="Proteomes" id="UP001054252"/>
    </source>
</evidence>
<proteinExistence type="predicted"/>